<dbReference type="Gene3D" id="3.40.50.300">
    <property type="entry name" value="P-loop containing nucleotide triphosphate hydrolases"/>
    <property type="match status" value="1"/>
</dbReference>
<dbReference type="InterPro" id="IPR027417">
    <property type="entry name" value="P-loop_NTPase"/>
</dbReference>
<evidence type="ECO:0000256" key="7">
    <source>
        <dbReference type="ARBA" id="ARBA00022777"/>
    </source>
</evidence>
<keyword evidence="11" id="KW-0460">Magnesium</keyword>
<dbReference type="HAMAP" id="MF_00109">
    <property type="entry name" value="Shikimate_kinase"/>
    <property type="match status" value="1"/>
</dbReference>
<dbReference type="PANTHER" id="PTHR21087:SF16">
    <property type="entry name" value="SHIKIMATE KINASE 1, CHLOROPLASTIC"/>
    <property type="match status" value="1"/>
</dbReference>
<feature type="binding site" evidence="11">
    <location>
        <position position="15"/>
    </location>
    <ligand>
        <name>Mg(2+)</name>
        <dbReference type="ChEBI" id="CHEBI:18420"/>
    </ligand>
</feature>
<evidence type="ECO:0000256" key="3">
    <source>
        <dbReference type="ARBA" id="ARBA00012154"/>
    </source>
</evidence>
<keyword evidence="8 11" id="KW-0067">ATP-binding</keyword>
<evidence type="ECO:0000256" key="5">
    <source>
        <dbReference type="ARBA" id="ARBA00022679"/>
    </source>
</evidence>
<feature type="binding site" evidence="11">
    <location>
        <begin position="11"/>
        <end position="16"/>
    </location>
    <ligand>
        <name>ATP</name>
        <dbReference type="ChEBI" id="CHEBI:30616"/>
    </ligand>
</feature>
<dbReference type="PROSITE" id="PS01128">
    <property type="entry name" value="SHIKIMATE_KINASE"/>
    <property type="match status" value="1"/>
</dbReference>
<evidence type="ECO:0000256" key="8">
    <source>
        <dbReference type="ARBA" id="ARBA00022840"/>
    </source>
</evidence>
<comment type="function">
    <text evidence="11">Catalyzes the specific phosphorylation of the 3-hydroxyl group of shikimic acid using ATP as a cosubstrate.</text>
</comment>
<protein>
    <recommendedName>
        <fullName evidence="3 11">Shikimate kinase</fullName>
        <shortName evidence="11">SK</shortName>
        <ecNumber evidence="3 11">2.7.1.71</ecNumber>
    </recommendedName>
</protein>
<dbReference type="GO" id="GO:0005524">
    <property type="term" value="F:ATP binding"/>
    <property type="evidence" value="ECO:0007669"/>
    <property type="project" value="UniProtKB-UniRule"/>
</dbReference>
<comment type="pathway">
    <text evidence="1 11">Metabolic intermediate biosynthesis; chorismate biosynthesis; chorismate from D-erythrose 4-phosphate and phosphoenolpyruvate: step 5/7.</text>
</comment>
<comment type="similarity">
    <text evidence="2 11">Belongs to the shikimate kinase family.</text>
</comment>
<keyword evidence="4 11" id="KW-0028">Amino-acid biosynthesis</keyword>
<keyword evidence="11" id="KW-0963">Cytoplasm</keyword>
<organism evidence="12 13">
    <name type="scientific">Paucilactobacillus nenjiangensis</name>
    <dbReference type="NCBI Taxonomy" id="1296540"/>
    <lineage>
        <taxon>Bacteria</taxon>
        <taxon>Bacillati</taxon>
        <taxon>Bacillota</taxon>
        <taxon>Bacilli</taxon>
        <taxon>Lactobacillales</taxon>
        <taxon>Lactobacillaceae</taxon>
        <taxon>Paucilactobacillus</taxon>
    </lineage>
</organism>
<dbReference type="Pfam" id="PF01202">
    <property type="entry name" value="SKI"/>
    <property type="match status" value="1"/>
</dbReference>
<evidence type="ECO:0000256" key="1">
    <source>
        <dbReference type="ARBA" id="ARBA00004842"/>
    </source>
</evidence>
<dbReference type="SUPFAM" id="SSF52540">
    <property type="entry name" value="P-loop containing nucleoside triphosphate hydrolases"/>
    <property type="match status" value="1"/>
</dbReference>
<feature type="binding site" evidence="11">
    <location>
        <position position="57"/>
    </location>
    <ligand>
        <name>substrate</name>
    </ligand>
</feature>
<gene>
    <name evidence="11" type="primary">aroK</name>
    <name evidence="12" type="ORF">F0161_02135</name>
</gene>
<feature type="binding site" evidence="11">
    <location>
        <position position="136"/>
    </location>
    <ligand>
        <name>substrate</name>
    </ligand>
</feature>
<dbReference type="RefSeq" id="WP_137602215.1">
    <property type="nucleotide sequence ID" value="NZ_BJEB01000036.1"/>
</dbReference>
<evidence type="ECO:0000256" key="6">
    <source>
        <dbReference type="ARBA" id="ARBA00022741"/>
    </source>
</evidence>
<dbReference type="GO" id="GO:0000287">
    <property type="term" value="F:magnesium ion binding"/>
    <property type="evidence" value="ECO:0007669"/>
    <property type="project" value="UniProtKB-UniRule"/>
</dbReference>
<reference evidence="12 13" key="1">
    <citation type="submission" date="2019-09" db="EMBL/GenBank/DDBJ databases">
        <title>Complete Genome Sequence of Lactobacillus nenjiangensis SH-Y15, isolated from sauerkraut.</title>
        <authorList>
            <person name="Yang H."/>
        </authorList>
    </citation>
    <scope>NUCLEOTIDE SEQUENCE [LARGE SCALE GENOMIC DNA]</scope>
    <source>
        <strain evidence="12 13">SH-Y15</strain>
    </source>
</reference>
<comment type="subcellular location">
    <subcellularLocation>
        <location evidence="11">Cytoplasm</location>
    </subcellularLocation>
</comment>
<keyword evidence="9 11" id="KW-0057">Aromatic amino acid biosynthesis</keyword>
<keyword evidence="11" id="KW-0479">Metal-binding</keyword>
<evidence type="ECO:0000256" key="2">
    <source>
        <dbReference type="ARBA" id="ARBA00006997"/>
    </source>
</evidence>
<dbReference type="GO" id="GO:0009423">
    <property type="term" value="P:chorismate biosynthetic process"/>
    <property type="evidence" value="ECO:0007669"/>
    <property type="project" value="UniProtKB-UniRule"/>
</dbReference>
<feature type="binding site" evidence="11">
    <location>
        <position position="78"/>
    </location>
    <ligand>
        <name>substrate</name>
    </ligand>
</feature>
<keyword evidence="5 11" id="KW-0808">Transferase</keyword>
<comment type="caution">
    <text evidence="11">Lacks conserved residue(s) required for the propagation of feature annotation.</text>
</comment>
<proteinExistence type="inferred from homology"/>
<dbReference type="GO" id="GO:0009073">
    <property type="term" value="P:aromatic amino acid family biosynthetic process"/>
    <property type="evidence" value="ECO:0007669"/>
    <property type="project" value="UniProtKB-KW"/>
</dbReference>
<feature type="binding site" evidence="11">
    <location>
        <position position="33"/>
    </location>
    <ligand>
        <name>substrate</name>
    </ligand>
</feature>
<comment type="catalytic activity">
    <reaction evidence="10 11">
        <text>shikimate + ATP = 3-phosphoshikimate + ADP + H(+)</text>
        <dbReference type="Rhea" id="RHEA:13121"/>
        <dbReference type="ChEBI" id="CHEBI:15378"/>
        <dbReference type="ChEBI" id="CHEBI:30616"/>
        <dbReference type="ChEBI" id="CHEBI:36208"/>
        <dbReference type="ChEBI" id="CHEBI:145989"/>
        <dbReference type="ChEBI" id="CHEBI:456216"/>
        <dbReference type="EC" id="2.7.1.71"/>
    </reaction>
</comment>
<keyword evidence="6 11" id="KW-0547">Nucleotide-binding</keyword>
<keyword evidence="7 11" id="KW-0418">Kinase</keyword>
<dbReference type="GO" id="GO:0008652">
    <property type="term" value="P:amino acid biosynthetic process"/>
    <property type="evidence" value="ECO:0007669"/>
    <property type="project" value="UniProtKB-KW"/>
</dbReference>
<dbReference type="PANTHER" id="PTHR21087">
    <property type="entry name" value="SHIKIMATE KINASE"/>
    <property type="match status" value="1"/>
</dbReference>
<evidence type="ECO:0000256" key="11">
    <source>
        <dbReference type="HAMAP-Rule" id="MF_00109"/>
    </source>
</evidence>
<dbReference type="OrthoDB" id="9800332at2"/>
<dbReference type="UniPathway" id="UPA00053">
    <property type="reaction ID" value="UER00088"/>
</dbReference>
<feature type="binding site" evidence="11">
    <location>
        <position position="118"/>
    </location>
    <ligand>
        <name>ATP</name>
        <dbReference type="ChEBI" id="CHEBI:30616"/>
    </ligand>
</feature>
<accession>A0A5P1X048</accession>
<dbReference type="EC" id="2.7.1.71" evidence="3 11"/>
<dbReference type="PRINTS" id="PR01100">
    <property type="entry name" value="SHIKIMTKNASE"/>
</dbReference>
<dbReference type="GO" id="GO:0004765">
    <property type="term" value="F:shikimate kinase activity"/>
    <property type="evidence" value="ECO:0007669"/>
    <property type="project" value="UniProtKB-UniRule"/>
</dbReference>
<dbReference type="CDD" id="cd00464">
    <property type="entry name" value="SK"/>
    <property type="match status" value="1"/>
</dbReference>
<dbReference type="GO" id="GO:0005829">
    <property type="term" value="C:cytosol"/>
    <property type="evidence" value="ECO:0007669"/>
    <property type="project" value="TreeGrafter"/>
</dbReference>
<dbReference type="AlphaFoldDB" id="A0A5P1X048"/>
<keyword evidence="13" id="KW-1185">Reference proteome</keyword>
<evidence type="ECO:0000256" key="4">
    <source>
        <dbReference type="ARBA" id="ARBA00022605"/>
    </source>
</evidence>
<evidence type="ECO:0000256" key="10">
    <source>
        <dbReference type="ARBA" id="ARBA00048567"/>
    </source>
</evidence>
<dbReference type="InterPro" id="IPR031322">
    <property type="entry name" value="Shikimate/glucono_kinase"/>
</dbReference>
<dbReference type="InterPro" id="IPR000623">
    <property type="entry name" value="Shikimate_kinase/TSH1"/>
</dbReference>
<dbReference type="InterPro" id="IPR023000">
    <property type="entry name" value="Shikimate_kinase_CS"/>
</dbReference>
<dbReference type="KEGG" id="lnn:F0161_02135"/>
<name>A0A5P1X048_9LACO</name>
<comment type="cofactor">
    <cofactor evidence="11">
        <name>Mg(2+)</name>
        <dbReference type="ChEBI" id="CHEBI:18420"/>
    </cofactor>
    <text evidence="11">Binds 1 Mg(2+) ion per subunit.</text>
</comment>
<sequence length="172" mass="19668">MAHVVLVGFMGTGKTTVGAELAKRMELTQFDLDDLIEAKLGETIKTFFAREGEAKFREIETEVLDEYLDNEGILSTGGGVVMKDLNRELLKETQTPVVYLRTQPNKIMDRLSGETDGRPVLKNMTSKRFNDLWQFRAPLYEEVSDIVIDTDQLTPKELSYEIMRMIGERRTK</sequence>
<comment type="subunit">
    <text evidence="11">Monomer.</text>
</comment>
<evidence type="ECO:0000256" key="9">
    <source>
        <dbReference type="ARBA" id="ARBA00023141"/>
    </source>
</evidence>
<evidence type="ECO:0000313" key="12">
    <source>
        <dbReference type="EMBL" id="QER66785.1"/>
    </source>
</evidence>
<dbReference type="Proteomes" id="UP000325295">
    <property type="component" value="Chromosome"/>
</dbReference>
<evidence type="ECO:0000313" key="13">
    <source>
        <dbReference type="Proteomes" id="UP000325295"/>
    </source>
</evidence>
<dbReference type="EMBL" id="CP043939">
    <property type="protein sequence ID" value="QER66785.1"/>
    <property type="molecule type" value="Genomic_DNA"/>
</dbReference>